<proteinExistence type="predicted"/>
<sequence length="308" mass="33478">MATVIVTGGAGFIGHNVALFLATKGYEVIVVDTLERASRQSVEKLRARDLPILQLDVRDRAAIGKAIRGADFVVHAAAYVSVEESLEKPELYMENNVLGTLSVARACLEAGVPLVYLSSAAVYGDPERLPIDEGHPTKPLSPYGLSKLFGEEVLKLYGRYGLEYVVLRLFNVYGPGQTSSYAGVITRFVERAVRRQSLIIYGDGTQTRDFIHVGDVARAVGLALERKPFGEKINIASGRPVSINELASIVRRLACEECGVEYAPPRPGDIKHSYADIRKAQSLLGFQPSISLEDGLRDLLISYTGSPG</sequence>
<dbReference type="PRINTS" id="PR01713">
    <property type="entry name" value="NUCEPIMERASE"/>
</dbReference>
<dbReference type="PANTHER" id="PTHR43245">
    <property type="entry name" value="BIFUNCTIONAL POLYMYXIN RESISTANCE PROTEIN ARNA"/>
    <property type="match status" value="1"/>
</dbReference>
<name>A0A7L9FK78_9CREN</name>
<dbReference type="Pfam" id="PF01370">
    <property type="entry name" value="Epimerase"/>
    <property type="match status" value="1"/>
</dbReference>
<dbReference type="Proteomes" id="UP000594121">
    <property type="component" value="Chromosome"/>
</dbReference>
<gene>
    <name evidence="2" type="ORF">IG193_02455</name>
</gene>
<dbReference type="InParanoid" id="A0A7L9FK78"/>
<dbReference type="FunCoup" id="A0A7L9FK78">
    <property type="interactions" value="99"/>
</dbReference>
<feature type="domain" description="NAD-dependent epimerase/dehydratase" evidence="1">
    <location>
        <begin position="4"/>
        <end position="236"/>
    </location>
</feature>
<reference evidence="2 3" key="1">
    <citation type="submission" date="2020-10" db="EMBL/GenBank/DDBJ databases">
        <title>Thermofilum lucidum 3507LT sp. nov. a novel member of Thermofilaceae family isolated from Chile hot spring, and proposal of description order Thermofilales.</title>
        <authorList>
            <person name="Zayulina K.S."/>
            <person name="Elcheninov A.G."/>
            <person name="Toshchakov S.V."/>
            <person name="Kublanov I.V."/>
        </authorList>
    </citation>
    <scope>NUCLEOTIDE SEQUENCE [LARGE SCALE GENOMIC DNA]</scope>
    <source>
        <strain evidence="2 3">3507LT</strain>
    </source>
</reference>
<dbReference type="InterPro" id="IPR050177">
    <property type="entry name" value="Lipid_A_modif_metabolic_enz"/>
</dbReference>
<accession>A0A7L9FK78</accession>
<dbReference type="GeneID" id="59148721"/>
<dbReference type="PANTHER" id="PTHR43245:SF13">
    <property type="entry name" value="UDP-D-APIOSE_UDP-D-XYLOSE SYNTHASE 2"/>
    <property type="match status" value="1"/>
</dbReference>
<keyword evidence="3" id="KW-1185">Reference proteome</keyword>
<evidence type="ECO:0000313" key="2">
    <source>
        <dbReference type="EMBL" id="QOJ79344.1"/>
    </source>
</evidence>
<dbReference type="EMBL" id="CP062310">
    <property type="protein sequence ID" value="QOJ79344.1"/>
    <property type="molecule type" value="Genomic_DNA"/>
</dbReference>
<dbReference type="SUPFAM" id="SSF51735">
    <property type="entry name" value="NAD(P)-binding Rossmann-fold domains"/>
    <property type="match status" value="1"/>
</dbReference>
<dbReference type="KEGG" id="thel:IG193_02455"/>
<evidence type="ECO:0000259" key="1">
    <source>
        <dbReference type="Pfam" id="PF01370"/>
    </source>
</evidence>
<dbReference type="RefSeq" id="WP_192819316.1">
    <property type="nucleotide sequence ID" value="NZ_CP062310.1"/>
</dbReference>
<dbReference type="InterPro" id="IPR001509">
    <property type="entry name" value="Epimerase_deHydtase"/>
</dbReference>
<protein>
    <submittedName>
        <fullName evidence="2">SDR family NAD(P)-dependent oxidoreductase</fullName>
    </submittedName>
</protein>
<evidence type="ECO:0000313" key="3">
    <source>
        <dbReference type="Proteomes" id="UP000594121"/>
    </source>
</evidence>
<dbReference type="AlphaFoldDB" id="A0A7L9FK78"/>
<dbReference type="Gene3D" id="3.40.50.720">
    <property type="entry name" value="NAD(P)-binding Rossmann-like Domain"/>
    <property type="match status" value="1"/>
</dbReference>
<organism evidence="2 3">
    <name type="scientific">Infirmifilum lucidum</name>
    <dbReference type="NCBI Taxonomy" id="2776706"/>
    <lineage>
        <taxon>Archaea</taxon>
        <taxon>Thermoproteota</taxon>
        <taxon>Thermoprotei</taxon>
        <taxon>Thermofilales</taxon>
        <taxon>Thermofilaceae</taxon>
        <taxon>Infirmifilum</taxon>
    </lineage>
</organism>
<dbReference type="InterPro" id="IPR036291">
    <property type="entry name" value="NAD(P)-bd_dom_sf"/>
</dbReference>